<evidence type="ECO:0008006" key="3">
    <source>
        <dbReference type="Google" id="ProtNLM"/>
    </source>
</evidence>
<evidence type="ECO:0000313" key="1">
    <source>
        <dbReference type="EMBL" id="UTT62605.1"/>
    </source>
</evidence>
<organism evidence="1 2">
    <name type="scientific">Microcella humidisoli</name>
    <dbReference type="NCBI Taxonomy" id="2963406"/>
    <lineage>
        <taxon>Bacteria</taxon>
        <taxon>Bacillati</taxon>
        <taxon>Actinomycetota</taxon>
        <taxon>Actinomycetes</taxon>
        <taxon>Micrococcales</taxon>
        <taxon>Microbacteriaceae</taxon>
        <taxon>Microcella</taxon>
    </lineage>
</organism>
<dbReference type="Proteomes" id="UP001060039">
    <property type="component" value="Chromosome"/>
</dbReference>
<name>A0ABY5FWC9_9MICO</name>
<reference evidence="1" key="1">
    <citation type="submission" date="2022-07" db="EMBL/GenBank/DDBJ databases">
        <title>Taxonomic analysis of Microcella humidisoli nov. sp., isolated from riverside soil.</title>
        <authorList>
            <person name="Molina K.M."/>
            <person name="Kim S.B."/>
        </authorList>
    </citation>
    <scope>NUCLEOTIDE SEQUENCE</scope>
    <source>
        <strain evidence="1">MMS21-STM10</strain>
    </source>
</reference>
<accession>A0ABY5FWC9</accession>
<protein>
    <recommendedName>
        <fullName evidence="3">LysR substrate binding domain-containing protein</fullName>
    </recommendedName>
</protein>
<dbReference type="RefSeq" id="WP_255159738.1">
    <property type="nucleotide sequence ID" value="NZ_CP101497.1"/>
</dbReference>
<evidence type="ECO:0000313" key="2">
    <source>
        <dbReference type="Proteomes" id="UP001060039"/>
    </source>
</evidence>
<dbReference type="EMBL" id="CP101497">
    <property type="protein sequence ID" value="UTT62605.1"/>
    <property type="molecule type" value="Genomic_DNA"/>
</dbReference>
<gene>
    <name evidence="1" type="ORF">NNL39_00335</name>
</gene>
<keyword evidence="2" id="KW-1185">Reference proteome</keyword>
<proteinExistence type="predicted"/>
<sequence length="154" mass="16443">MGGIVSTRELRALGVDQTTLELYRDYAALQAVRQGWHCLPEVGTVHRLAWRFGGPLACISALAVHDARSSGTTIDELLPGTPLHVCLPSNAARVPTPTVLALRWGIALPLEPIIHWSSRAYGSGDRRAVSRAVALRQADQCDRRAGGAPGSASD</sequence>